<evidence type="ECO:0000313" key="2">
    <source>
        <dbReference type="EMBL" id="MFH4978369.1"/>
    </source>
</evidence>
<feature type="compositionally biased region" description="Low complexity" evidence="1">
    <location>
        <begin position="108"/>
        <end position="123"/>
    </location>
</feature>
<dbReference type="EMBL" id="JBGFUD010003140">
    <property type="protein sequence ID" value="MFH4978369.1"/>
    <property type="molecule type" value="Genomic_DNA"/>
</dbReference>
<sequence>MRLPSFSRTAENICKKPISISSDNSAGIFGEVKDSSVNDAGNRSAYPVISDEVSPTSASDSFPEDVPSSSKQDTVGSHETNATAQPNYDGHTACETQKLHGVDELRFSTDSSSSSLNKSLMKSPCNDMQMSRSGDAEVGEVSKTEMCLSKSFKGTEQNRLVEFVLAETCFDCASITVLPSHLKVSSTNSITEGTPNKKHRISKESIFDLETMGDLPDSEGYMVASNYRSSKIRCSEVCIPCVKLTDEIVSDVEGLKSDSSSRQPASSSENSGFMVNMENAKKTIISSAPQDKSKSDVIVADGTQESTVFERLEEASSIKSSDASGIDLGSSNEKSLLNDRFVNEENKTSTNEDIFKEVISKATNSYDVSRSSECLAYSEHSDTAPESSTNGFLDLDDDESELVIVVDECVTSEDKEPTSSFKKTESDDQARKLDSSKPPSNVNRTSCSIAEGDFIGLKDNARDDFIAASSNLRQSDGVSESVSLDRIKELEGIAANVTSPKPHSDGEAINCIPLNVALKRTDSNINVEGESQRSSQTVSNSEPQCHSSVVLDHHGLEIDDDSDGGGPTVSNITLSANDVDELMSEVEATRSPLDLPSHQRRTEDVSSKALVSELDRKRSGMAVLTKTKQICSQSNHSDDSDRLGKSKERNKEQGIKRPMVLKSEISKIKRGFQAVERRGIGNSSRQLVSMINPKTEKTAESNTKSCTSVPCPLLESCVGKLGPDEGTAVFLKKTGVNQSSLVPQAPEVSQSNNKKSVPVCSLSSVGDGVAGAPISKSSFNVLRSPAISPAGGGKLETSIIKSKAILMKQAKNRMSLCRQRAGMASKALVGKSSLSSSTTSRPAEVDVKQSDSETRKRSARMAVLVNTPTIALHSAKRRKEKSQLQAPGETSLKAGIEERRLISLFENALGYHASQKKQTLLESVEQFLVPEVACTECEMLANVAVKVLNQMECGNMWMGIIKKRCCTEMPLSLLERAFFDLLNQLSGEDKWKDIIKLFLKKLVKSFSSTRTSSVTRHGRDVRCMFMAANILINDGEDVSSWIRDVVRNSVEYHPSDWVVPMLCYGVVIIPDVMKTLLLGSDESELFMRTLISIHTSNNEELYTVFKRFMLANLLCCTSEPVLQQIDAKKAKELSVTFLNAVLETPNAFDSTLLMMNSDFARRVSQCVTVYSVMSLRLCPEKIATLFTLLTDNIHELLLSCGLDKSSDYKTSTCTIFLDPASKERELHRTINTLLLCSRLICRLDTNGQLDRTLLGHVGNISEELHRIREYLERDDSEQSCPLSSDSKANILIAVKDWNSVMSPYSAYFSKEYCTEVINTL</sequence>
<proteinExistence type="predicted"/>
<feature type="compositionally biased region" description="Polar residues" evidence="1">
    <location>
        <begin position="67"/>
        <end position="86"/>
    </location>
</feature>
<feature type="region of interest" description="Disordered" evidence="1">
    <location>
        <begin position="828"/>
        <end position="858"/>
    </location>
</feature>
<feature type="compositionally biased region" description="Low complexity" evidence="1">
    <location>
        <begin position="828"/>
        <end position="840"/>
    </location>
</feature>
<comment type="caution">
    <text evidence="2">The sequence shown here is derived from an EMBL/GenBank/DDBJ whole genome shotgun (WGS) entry which is preliminary data.</text>
</comment>
<feature type="compositionally biased region" description="Basic and acidic residues" evidence="1">
    <location>
        <begin position="414"/>
        <end position="435"/>
    </location>
</feature>
<feature type="region of interest" description="Disordered" evidence="1">
    <location>
        <begin position="588"/>
        <end position="607"/>
    </location>
</feature>
<feature type="compositionally biased region" description="Basic and acidic residues" evidence="1">
    <location>
        <begin position="843"/>
        <end position="856"/>
    </location>
</feature>
<feature type="region of interest" description="Disordered" evidence="1">
    <location>
        <begin position="108"/>
        <end position="132"/>
    </location>
</feature>
<name>A0ABD6EJP3_9BILA</name>
<feature type="region of interest" description="Disordered" evidence="1">
    <location>
        <begin position="414"/>
        <end position="445"/>
    </location>
</feature>
<feature type="region of interest" description="Disordered" evidence="1">
    <location>
        <begin position="627"/>
        <end position="654"/>
    </location>
</feature>
<accession>A0ABD6EJP3</accession>
<feature type="compositionally biased region" description="Basic and acidic residues" evidence="1">
    <location>
        <begin position="636"/>
        <end position="654"/>
    </location>
</feature>
<gene>
    <name evidence="2" type="ORF">AB6A40_005078</name>
</gene>
<evidence type="ECO:0000256" key="1">
    <source>
        <dbReference type="SAM" id="MobiDB-lite"/>
    </source>
</evidence>
<protein>
    <submittedName>
        <fullName evidence="2">Uncharacterized protein</fullName>
    </submittedName>
</protein>
<evidence type="ECO:0000313" key="3">
    <source>
        <dbReference type="Proteomes" id="UP001608902"/>
    </source>
</evidence>
<feature type="region of interest" description="Disordered" evidence="1">
    <location>
        <begin position="17"/>
        <end position="89"/>
    </location>
</feature>
<organism evidence="2 3">
    <name type="scientific">Gnathostoma spinigerum</name>
    <dbReference type="NCBI Taxonomy" id="75299"/>
    <lineage>
        <taxon>Eukaryota</taxon>
        <taxon>Metazoa</taxon>
        <taxon>Ecdysozoa</taxon>
        <taxon>Nematoda</taxon>
        <taxon>Chromadorea</taxon>
        <taxon>Rhabditida</taxon>
        <taxon>Spirurina</taxon>
        <taxon>Gnathostomatomorpha</taxon>
        <taxon>Gnathostomatoidea</taxon>
        <taxon>Gnathostomatidae</taxon>
        <taxon>Gnathostoma</taxon>
    </lineage>
</organism>
<keyword evidence="3" id="KW-1185">Reference proteome</keyword>
<reference evidence="2 3" key="1">
    <citation type="submission" date="2024-08" db="EMBL/GenBank/DDBJ databases">
        <title>Gnathostoma spinigerum genome.</title>
        <authorList>
            <person name="Gonzalez-Bertolin B."/>
            <person name="Monzon S."/>
            <person name="Zaballos A."/>
            <person name="Jimenez P."/>
            <person name="Dekumyoy P."/>
            <person name="Varona S."/>
            <person name="Cuesta I."/>
            <person name="Sumanam S."/>
            <person name="Adisakwattana P."/>
            <person name="Gasser R.B."/>
            <person name="Hernandez-Gonzalez A."/>
            <person name="Young N.D."/>
            <person name="Perteguer M.J."/>
        </authorList>
    </citation>
    <scope>NUCLEOTIDE SEQUENCE [LARGE SCALE GENOMIC DNA]</scope>
    <source>
        <strain evidence="2">AL3</strain>
        <tissue evidence="2">Liver</tissue>
    </source>
</reference>
<dbReference type="Proteomes" id="UP001608902">
    <property type="component" value="Unassembled WGS sequence"/>
</dbReference>